<gene>
    <name evidence="2" type="ORF">A3A33_05135</name>
</gene>
<evidence type="ECO:0000256" key="1">
    <source>
        <dbReference type="SAM" id="Phobius"/>
    </source>
</evidence>
<keyword evidence="1" id="KW-1133">Transmembrane helix</keyword>
<proteinExistence type="predicted"/>
<evidence type="ECO:0000313" key="2">
    <source>
        <dbReference type="EMBL" id="OGN28373.1"/>
    </source>
</evidence>
<feature type="transmembrane region" description="Helical" evidence="1">
    <location>
        <begin position="69"/>
        <end position="92"/>
    </location>
</feature>
<protein>
    <submittedName>
        <fullName evidence="2">Uncharacterized protein</fullName>
    </submittedName>
</protein>
<sequence>MKSFIIIIILCSFVGIASFGLLAMHYGTDQGGNSSCIGAIAQGSDCPSTDIFSSVIFHFNSSRIFSTAVFGQSILLLLIAIVMLSCTDIAIIDTSNPRKNSFVIRVPFLSPHIIHWLALHENSPAFIEGY</sequence>
<organism evidence="2 3">
    <name type="scientific">Candidatus Yanofskybacteria bacterium RIFCSPLOWO2_01_FULL_49_25</name>
    <dbReference type="NCBI Taxonomy" id="1802701"/>
    <lineage>
        <taxon>Bacteria</taxon>
        <taxon>Candidatus Yanofskyibacteriota</taxon>
    </lineage>
</organism>
<dbReference type="STRING" id="1802701.A3A33_05135"/>
<evidence type="ECO:0000313" key="3">
    <source>
        <dbReference type="Proteomes" id="UP000179047"/>
    </source>
</evidence>
<feature type="transmembrane region" description="Helical" evidence="1">
    <location>
        <begin position="5"/>
        <end position="26"/>
    </location>
</feature>
<dbReference type="EMBL" id="MGKP01000018">
    <property type="protein sequence ID" value="OGN28373.1"/>
    <property type="molecule type" value="Genomic_DNA"/>
</dbReference>
<name>A0A1F8GSL6_9BACT</name>
<accession>A0A1F8GSL6</accession>
<keyword evidence="1" id="KW-0812">Transmembrane</keyword>
<reference evidence="2 3" key="1">
    <citation type="journal article" date="2016" name="Nat. Commun.">
        <title>Thousands of microbial genomes shed light on interconnected biogeochemical processes in an aquifer system.</title>
        <authorList>
            <person name="Anantharaman K."/>
            <person name="Brown C.T."/>
            <person name="Hug L.A."/>
            <person name="Sharon I."/>
            <person name="Castelle C.J."/>
            <person name="Probst A.J."/>
            <person name="Thomas B.C."/>
            <person name="Singh A."/>
            <person name="Wilkins M.J."/>
            <person name="Karaoz U."/>
            <person name="Brodie E.L."/>
            <person name="Williams K.H."/>
            <person name="Hubbard S.S."/>
            <person name="Banfield J.F."/>
        </authorList>
    </citation>
    <scope>NUCLEOTIDE SEQUENCE [LARGE SCALE GENOMIC DNA]</scope>
</reference>
<comment type="caution">
    <text evidence="2">The sequence shown here is derived from an EMBL/GenBank/DDBJ whole genome shotgun (WGS) entry which is preliminary data.</text>
</comment>
<keyword evidence="1" id="KW-0472">Membrane</keyword>
<dbReference type="Proteomes" id="UP000179047">
    <property type="component" value="Unassembled WGS sequence"/>
</dbReference>
<dbReference type="AlphaFoldDB" id="A0A1F8GSL6"/>